<dbReference type="InterPro" id="IPR007621">
    <property type="entry name" value="TPM_dom"/>
</dbReference>
<dbReference type="Gene3D" id="3.10.310.50">
    <property type="match status" value="1"/>
</dbReference>
<accession>A0A3B1CCN6</accession>
<evidence type="ECO:0000259" key="1">
    <source>
        <dbReference type="Pfam" id="PF04536"/>
    </source>
</evidence>
<dbReference type="Pfam" id="PF04536">
    <property type="entry name" value="TPM_phosphatase"/>
    <property type="match status" value="1"/>
</dbReference>
<feature type="non-terminal residue" evidence="2">
    <location>
        <position position="111"/>
    </location>
</feature>
<dbReference type="AlphaFoldDB" id="A0A3B1CCN6"/>
<sequence>MSNELLYHFFDDDDFLMISDKIKETEKITSGEVRVAIKESVPFSQKKKDIRELAQQEFYNLKMNETRDKTGILIYILLASRQFYIIADEGINSKVEQKIWDDIRDEMQAQF</sequence>
<gene>
    <name evidence="2" type="ORF">MNBD_IGNAVI01-1053</name>
</gene>
<name>A0A3B1CCN6_9ZZZZ</name>
<organism evidence="2">
    <name type="scientific">hydrothermal vent metagenome</name>
    <dbReference type="NCBI Taxonomy" id="652676"/>
    <lineage>
        <taxon>unclassified sequences</taxon>
        <taxon>metagenomes</taxon>
        <taxon>ecological metagenomes</taxon>
    </lineage>
</organism>
<dbReference type="EMBL" id="UOGD01000227">
    <property type="protein sequence ID" value="VAX22443.1"/>
    <property type="molecule type" value="Genomic_DNA"/>
</dbReference>
<evidence type="ECO:0000313" key="2">
    <source>
        <dbReference type="EMBL" id="VAX22443.1"/>
    </source>
</evidence>
<reference evidence="2" key="1">
    <citation type="submission" date="2018-06" db="EMBL/GenBank/DDBJ databases">
        <authorList>
            <person name="Zhirakovskaya E."/>
        </authorList>
    </citation>
    <scope>NUCLEOTIDE SEQUENCE</scope>
</reference>
<feature type="domain" description="TPM" evidence="1">
    <location>
        <begin position="9"/>
        <end position="111"/>
    </location>
</feature>
<proteinExistence type="predicted"/>
<protein>
    <recommendedName>
        <fullName evidence="1">TPM domain-containing protein</fullName>
    </recommendedName>
</protein>